<keyword evidence="2" id="KW-1185">Reference proteome</keyword>
<gene>
    <name evidence="1" type="ORF">GIB67_025986</name>
</gene>
<reference evidence="1 2" key="1">
    <citation type="journal article" date="2020" name="IScience">
        <title>Genome Sequencing of the Endangered Kingdonia uniflora (Circaeasteraceae, Ranunculales) Reveals Potential Mechanisms of Evolutionary Specialization.</title>
        <authorList>
            <person name="Sun Y."/>
            <person name="Deng T."/>
            <person name="Zhang A."/>
            <person name="Moore M.J."/>
            <person name="Landis J.B."/>
            <person name="Lin N."/>
            <person name="Zhang H."/>
            <person name="Zhang X."/>
            <person name="Huang J."/>
            <person name="Zhang X."/>
            <person name="Sun H."/>
            <person name="Wang H."/>
        </authorList>
    </citation>
    <scope>NUCLEOTIDE SEQUENCE [LARGE SCALE GENOMIC DNA]</scope>
    <source>
        <strain evidence="1">TB1705</strain>
        <tissue evidence="1">Leaf</tissue>
    </source>
</reference>
<dbReference type="InterPro" id="IPR011009">
    <property type="entry name" value="Kinase-like_dom_sf"/>
</dbReference>
<evidence type="ECO:0000313" key="2">
    <source>
        <dbReference type="Proteomes" id="UP000541444"/>
    </source>
</evidence>
<dbReference type="OrthoDB" id="4062651at2759"/>
<dbReference type="PANTHER" id="PTHR46863">
    <property type="entry name" value="OS09G0572100 PROTEIN"/>
    <property type="match status" value="1"/>
</dbReference>
<dbReference type="SUPFAM" id="SSF56112">
    <property type="entry name" value="Protein kinase-like (PK-like)"/>
    <property type="match status" value="1"/>
</dbReference>
<proteinExistence type="predicted"/>
<comment type="caution">
    <text evidence="1">The sequence shown here is derived from an EMBL/GenBank/DDBJ whole genome shotgun (WGS) entry which is preliminary data.</text>
</comment>
<dbReference type="EMBL" id="JACGCM010002710">
    <property type="protein sequence ID" value="KAF6136409.1"/>
    <property type="molecule type" value="Genomic_DNA"/>
</dbReference>
<dbReference type="Proteomes" id="UP000541444">
    <property type="component" value="Unassembled WGS sequence"/>
</dbReference>
<dbReference type="AlphaFoldDB" id="A0A7J7L1F8"/>
<sequence>MSDCDGSHETLTQMIHYIRKVSLIETAAEAIEGEEGRIRRWVDGRLRDSYPVEVAEKMIRVGLDCVHVDPEKRPDMKRVAGKVSNLYLKSRKWAESMKVPTEFTVSLAPR</sequence>
<organism evidence="1 2">
    <name type="scientific">Kingdonia uniflora</name>
    <dbReference type="NCBI Taxonomy" id="39325"/>
    <lineage>
        <taxon>Eukaryota</taxon>
        <taxon>Viridiplantae</taxon>
        <taxon>Streptophyta</taxon>
        <taxon>Embryophyta</taxon>
        <taxon>Tracheophyta</taxon>
        <taxon>Spermatophyta</taxon>
        <taxon>Magnoliopsida</taxon>
        <taxon>Ranunculales</taxon>
        <taxon>Circaeasteraceae</taxon>
        <taxon>Kingdonia</taxon>
    </lineage>
</organism>
<accession>A0A7J7L1F8</accession>
<dbReference type="Gene3D" id="1.10.510.10">
    <property type="entry name" value="Transferase(Phosphotransferase) domain 1"/>
    <property type="match status" value="1"/>
</dbReference>
<dbReference type="PANTHER" id="PTHR46863:SF1">
    <property type="entry name" value="PROTEIN KINASE SUPERFAMILY PROTEIN"/>
    <property type="match status" value="1"/>
</dbReference>
<name>A0A7J7L1F8_9MAGN</name>
<evidence type="ECO:0000313" key="1">
    <source>
        <dbReference type="EMBL" id="KAF6136409.1"/>
    </source>
</evidence>
<protein>
    <submittedName>
        <fullName evidence="1">Uncharacterized protein</fullName>
    </submittedName>
</protein>